<keyword evidence="1 2" id="KW-0663">Pyridoxal phosphate</keyword>
<protein>
    <submittedName>
        <fullName evidence="3">Perosamine synthetase-related protein</fullName>
    </submittedName>
</protein>
<dbReference type="Gene3D" id="3.40.640.10">
    <property type="entry name" value="Type I PLP-dependent aspartate aminotransferase-like (Major domain)"/>
    <property type="match status" value="1"/>
</dbReference>
<dbReference type="InterPro" id="IPR015424">
    <property type="entry name" value="PyrdxlP-dep_Trfase"/>
</dbReference>
<evidence type="ECO:0000256" key="2">
    <source>
        <dbReference type="RuleBase" id="RU004508"/>
    </source>
</evidence>
<dbReference type="InterPro" id="IPR015422">
    <property type="entry name" value="PyrdxlP-dep_Trfase_small"/>
</dbReference>
<evidence type="ECO:0000313" key="4">
    <source>
        <dbReference type="Proteomes" id="UP000014461"/>
    </source>
</evidence>
<dbReference type="GO" id="GO:0030170">
    <property type="term" value="F:pyridoxal phosphate binding"/>
    <property type="evidence" value="ECO:0007669"/>
    <property type="project" value="TreeGrafter"/>
</dbReference>
<dbReference type="GO" id="GO:0008483">
    <property type="term" value="F:transaminase activity"/>
    <property type="evidence" value="ECO:0007669"/>
    <property type="project" value="TreeGrafter"/>
</dbReference>
<dbReference type="PANTHER" id="PTHR30244">
    <property type="entry name" value="TRANSAMINASE"/>
    <property type="match status" value="1"/>
</dbReference>
<dbReference type="Gene3D" id="3.90.1150.10">
    <property type="entry name" value="Aspartate Aminotransferase, domain 1"/>
    <property type="match status" value="1"/>
</dbReference>
<dbReference type="OrthoDB" id="9804264at2"/>
<dbReference type="Pfam" id="PF01041">
    <property type="entry name" value="DegT_DnrJ_EryC1"/>
    <property type="match status" value="2"/>
</dbReference>
<dbReference type="EMBL" id="BARX01000019">
    <property type="protein sequence ID" value="GAD02684.1"/>
    <property type="molecule type" value="Genomic_DNA"/>
</dbReference>
<dbReference type="Proteomes" id="UP000014461">
    <property type="component" value="Unassembled WGS sequence"/>
</dbReference>
<dbReference type="AlphaFoldDB" id="R9PMV3"/>
<dbReference type="PANTHER" id="PTHR30244:SF42">
    <property type="entry name" value="UDP-2-ACETAMIDO-2-DEOXY-3-OXO-D-GLUCURONATE AMINOTRANSFERASE"/>
    <property type="match status" value="1"/>
</dbReference>
<sequence length="313" mass="35587">MISVQTNPSKQVSNNTRLAFTNSARTAWGRILAEVCRTNKNVLLPAYIGITDREGSGIFDPIESLDLAYDFYSLNQRLEIDYCSLELQMKSGKFRVMLLVHYFGIEQSNTKRVKQLCDTYSIILIEDCAHVAGLIDTNVTLGGYGDYAFYSLHKSLAVPTGGMLRCNNSELPLPAIPSAEMCEPVVVSELLFTDMEKVRSTRKKHYQRYLEQLKGVEGLTVMYEQIENITPHSFPLVIHGGLREKLYFSLFDLNVPTIALYYRLISNIDPDVYADSYSVSRSILNLPLHQDLDDEQIDYICTSVKQKLRELRV</sequence>
<organism evidence="3 4">
    <name type="scientific">Agarivorans albus MKT 106</name>
    <dbReference type="NCBI Taxonomy" id="1331007"/>
    <lineage>
        <taxon>Bacteria</taxon>
        <taxon>Pseudomonadati</taxon>
        <taxon>Pseudomonadota</taxon>
        <taxon>Gammaproteobacteria</taxon>
        <taxon>Alteromonadales</taxon>
        <taxon>Alteromonadaceae</taxon>
        <taxon>Agarivorans</taxon>
    </lineage>
</organism>
<accession>R9PMV3</accession>
<comment type="similarity">
    <text evidence="2">Belongs to the DegT/DnrJ/EryC1 family.</text>
</comment>
<comment type="caution">
    <text evidence="3">The sequence shown here is derived from an EMBL/GenBank/DDBJ whole genome shotgun (WGS) entry which is preliminary data.</text>
</comment>
<dbReference type="InterPro" id="IPR015421">
    <property type="entry name" value="PyrdxlP-dep_Trfase_major"/>
</dbReference>
<evidence type="ECO:0000313" key="3">
    <source>
        <dbReference type="EMBL" id="GAD02684.1"/>
    </source>
</evidence>
<dbReference type="InterPro" id="IPR000653">
    <property type="entry name" value="DegT/StrS_aminotransferase"/>
</dbReference>
<gene>
    <name evidence="3" type="ORF">AALB_2764</name>
</gene>
<evidence type="ECO:0000256" key="1">
    <source>
        <dbReference type="ARBA" id="ARBA00022898"/>
    </source>
</evidence>
<dbReference type="RefSeq" id="WP_016402451.1">
    <property type="nucleotide sequence ID" value="NZ_BARX01000019.1"/>
</dbReference>
<dbReference type="STRING" id="1331007.AALB_2764"/>
<name>R9PMV3_AGAAL</name>
<dbReference type="GO" id="GO:0000271">
    <property type="term" value="P:polysaccharide biosynthetic process"/>
    <property type="evidence" value="ECO:0007669"/>
    <property type="project" value="TreeGrafter"/>
</dbReference>
<dbReference type="SUPFAM" id="SSF53383">
    <property type="entry name" value="PLP-dependent transferases"/>
    <property type="match status" value="1"/>
</dbReference>
<keyword evidence="4" id="KW-1185">Reference proteome</keyword>
<proteinExistence type="inferred from homology"/>
<reference evidence="3" key="1">
    <citation type="journal article" date="2013" name="Genome Announc.">
        <title>Draft Genome Sequence of Agarivorans albus Strain MKT 106T, an Agarolytic Marine Bacterium.</title>
        <authorList>
            <person name="Yasuike M."/>
            <person name="Nakamura Y."/>
            <person name="Kai W."/>
            <person name="Fujiwara A."/>
            <person name="Fukui Y."/>
            <person name="Satomi M."/>
            <person name="Sano M."/>
        </authorList>
    </citation>
    <scope>NUCLEOTIDE SEQUENCE [LARGE SCALE GENOMIC DNA]</scope>
</reference>